<dbReference type="InterPro" id="IPR037923">
    <property type="entry name" value="HTH-like"/>
</dbReference>
<organism evidence="5 6">
    <name type="scientific">Paenibacillus rhizosphaerae</name>
    <dbReference type="NCBI Taxonomy" id="297318"/>
    <lineage>
        <taxon>Bacteria</taxon>
        <taxon>Bacillati</taxon>
        <taxon>Bacillota</taxon>
        <taxon>Bacilli</taxon>
        <taxon>Bacillales</taxon>
        <taxon>Paenibacillaceae</taxon>
        <taxon>Paenibacillus</taxon>
    </lineage>
</organism>
<evidence type="ECO:0000313" key="5">
    <source>
        <dbReference type="EMBL" id="OMF57076.1"/>
    </source>
</evidence>
<dbReference type="PRINTS" id="PR00032">
    <property type="entry name" value="HTHARAC"/>
</dbReference>
<sequence length="279" mass="32182">MRINYFIPSPRFTNLICYPESFGHYADEPSHSENRTHGLSTYNWHIVRGGKGYIQVGETMLELGQGTGFLCGPGVPQRYYADQDEPWDIRWVHFTGPGLRTLLQGRGEREAWVFSWEGADRLDRLWSDLLATGIHPLQDGEARLSAMLYEMLAEFIMYVDGSEERPQPGMRTKLMETAQWIRTHSHQPLTLEQMANQAEYSPSHFSRQFHGLFGKTPIEFLNECRILQSKSLLISTGWTVKKVAETVGFASSTYFIQRFRKNEGMTPEQFRELRGVHVK</sequence>
<keyword evidence="1" id="KW-0805">Transcription regulation</keyword>
<dbReference type="PROSITE" id="PS01124">
    <property type="entry name" value="HTH_ARAC_FAMILY_2"/>
    <property type="match status" value="1"/>
</dbReference>
<dbReference type="STRING" id="297318.BK138_00115"/>
<dbReference type="RefSeq" id="WP_076164411.1">
    <property type="nucleotide sequence ID" value="NZ_MRTP01000001.1"/>
</dbReference>
<reference evidence="5 6" key="1">
    <citation type="submission" date="2016-11" db="EMBL/GenBank/DDBJ databases">
        <title>Paenibacillus species isolates.</title>
        <authorList>
            <person name="Beno S.M."/>
        </authorList>
    </citation>
    <scope>NUCLEOTIDE SEQUENCE [LARGE SCALE GENOMIC DNA]</scope>
    <source>
        <strain evidence="5 6">FSL R5-0378</strain>
    </source>
</reference>
<dbReference type="PANTHER" id="PTHR43280:SF28">
    <property type="entry name" value="HTH-TYPE TRANSCRIPTIONAL ACTIVATOR RHAS"/>
    <property type="match status" value="1"/>
</dbReference>
<evidence type="ECO:0000313" key="6">
    <source>
        <dbReference type="Proteomes" id="UP000187172"/>
    </source>
</evidence>
<dbReference type="InterPro" id="IPR003313">
    <property type="entry name" value="AraC-bd"/>
</dbReference>
<keyword evidence="3" id="KW-0804">Transcription</keyword>
<dbReference type="SUPFAM" id="SSF51215">
    <property type="entry name" value="Regulatory protein AraC"/>
    <property type="match status" value="1"/>
</dbReference>
<keyword evidence="6" id="KW-1185">Reference proteome</keyword>
<dbReference type="SUPFAM" id="SSF46689">
    <property type="entry name" value="Homeodomain-like"/>
    <property type="match status" value="2"/>
</dbReference>
<evidence type="ECO:0000256" key="3">
    <source>
        <dbReference type="ARBA" id="ARBA00023163"/>
    </source>
</evidence>
<proteinExistence type="predicted"/>
<dbReference type="Proteomes" id="UP000187172">
    <property type="component" value="Unassembled WGS sequence"/>
</dbReference>
<accession>A0A1R1EZ66</accession>
<dbReference type="GO" id="GO:0043565">
    <property type="term" value="F:sequence-specific DNA binding"/>
    <property type="evidence" value="ECO:0007669"/>
    <property type="project" value="InterPro"/>
</dbReference>
<protein>
    <recommendedName>
        <fullName evidence="4">HTH araC/xylS-type domain-containing protein</fullName>
    </recommendedName>
</protein>
<dbReference type="InterPro" id="IPR009057">
    <property type="entry name" value="Homeodomain-like_sf"/>
</dbReference>
<evidence type="ECO:0000259" key="4">
    <source>
        <dbReference type="PROSITE" id="PS01124"/>
    </source>
</evidence>
<dbReference type="InterPro" id="IPR020449">
    <property type="entry name" value="Tscrpt_reg_AraC-type_HTH"/>
</dbReference>
<dbReference type="AlphaFoldDB" id="A0A1R1EZ66"/>
<dbReference type="Gene3D" id="2.60.120.280">
    <property type="entry name" value="Regulatory protein AraC"/>
    <property type="match status" value="1"/>
</dbReference>
<dbReference type="Pfam" id="PF02311">
    <property type="entry name" value="AraC_binding"/>
    <property type="match status" value="1"/>
</dbReference>
<gene>
    <name evidence="5" type="ORF">BK138_00115</name>
</gene>
<dbReference type="SMART" id="SM00342">
    <property type="entry name" value="HTH_ARAC"/>
    <property type="match status" value="1"/>
</dbReference>
<evidence type="ECO:0000256" key="2">
    <source>
        <dbReference type="ARBA" id="ARBA00023125"/>
    </source>
</evidence>
<dbReference type="Gene3D" id="1.10.10.60">
    <property type="entry name" value="Homeodomain-like"/>
    <property type="match status" value="2"/>
</dbReference>
<dbReference type="EMBL" id="MRTP01000001">
    <property type="protein sequence ID" value="OMF57076.1"/>
    <property type="molecule type" value="Genomic_DNA"/>
</dbReference>
<dbReference type="InterPro" id="IPR018062">
    <property type="entry name" value="HTH_AraC-typ_CS"/>
</dbReference>
<feature type="domain" description="HTH araC/xylS-type" evidence="4">
    <location>
        <begin position="175"/>
        <end position="273"/>
    </location>
</feature>
<evidence type="ECO:0000256" key="1">
    <source>
        <dbReference type="ARBA" id="ARBA00023015"/>
    </source>
</evidence>
<name>A0A1R1EZ66_9BACL</name>
<keyword evidence="2" id="KW-0238">DNA-binding</keyword>
<comment type="caution">
    <text evidence="5">The sequence shown here is derived from an EMBL/GenBank/DDBJ whole genome shotgun (WGS) entry which is preliminary data.</text>
</comment>
<dbReference type="GO" id="GO:0003700">
    <property type="term" value="F:DNA-binding transcription factor activity"/>
    <property type="evidence" value="ECO:0007669"/>
    <property type="project" value="InterPro"/>
</dbReference>
<dbReference type="PANTHER" id="PTHR43280">
    <property type="entry name" value="ARAC-FAMILY TRANSCRIPTIONAL REGULATOR"/>
    <property type="match status" value="1"/>
</dbReference>
<dbReference type="InterPro" id="IPR018060">
    <property type="entry name" value="HTH_AraC"/>
</dbReference>
<dbReference type="PROSITE" id="PS00041">
    <property type="entry name" value="HTH_ARAC_FAMILY_1"/>
    <property type="match status" value="1"/>
</dbReference>
<dbReference type="Pfam" id="PF12833">
    <property type="entry name" value="HTH_18"/>
    <property type="match status" value="1"/>
</dbReference>